<dbReference type="InterPro" id="IPR030678">
    <property type="entry name" value="Peptide/Ni-bd"/>
</dbReference>
<dbReference type="OrthoDB" id="7232729at2"/>
<reference evidence="6 7" key="1">
    <citation type="submission" date="2015-12" db="EMBL/GenBank/DDBJ databases">
        <title>Genome sequence of Oceanibaculum pacificum MCCC 1A02656.</title>
        <authorList>
            <person name="Lu L."/>
            <person name="Lai Q."/>
            <person name="Shao Z."/>
            <person name="Qian P."/>
        </authorList>
    </citation>
    <scope>NUCLEOTIDE SEQUENCE [LARGE SCALE GENOMIC DNA]</scope>
    <source>
        <strain evidence="6 7">MCCC 1A02656</strain>
    </source>
</reference>
<evidence type="ECO:0000256" key="3">
    <source>
        <dbReference type="ARBA" id="ARBA00022729"/>
    </source>
</evidence>
<evidence type="ECO:0000256" key="2">
    <source>
        <dbReference type="ARBA" id="ARBA00005695"/>
    </source>
</evidence>
<name>A0A154VJP3_9PROT</name>
<dbReference type="AlphaFoldDB" id="A0A154VJP3"/>
<evidence type="ECO:0000313" key="7">
    <source>
        <dbReference type="Proteomes" id="UP000076400"/>
    </source>
</evidence>
<dbReference type="InterPro" id="IPR000914">
    <property type="entry name" value="SBP_5_dom"/>
</dbReference>
<dbReference type="InterPro" id="IPR039424">
    <property type="entry name" value="SBP_5"/>
</dbReference>
<dbReference type="PANTHER" id="PTHR30290:SF38">
    <property type="entry name" value="D,D-DIPEPTIDE-BINDING PERIPLASMIC PROTEIN DDPA-RELATED"/>
    <property type="match status" value="1"/>
</dbReference>
<dbReference type="CDD" id="cd08502">
    <property type="entry name" value="PBP2_NikA_DppA_OppA_like_16"/>
    <property type="match status" value="1"/>
</dbReference>
<evidence type="ECO:0000259" key="5">
    <source>
        <dbReference type="Pfam" id="PF00496"/>
    </source>
</evidence>
<dbReference type="Pfam" id="PF00496">
    <property type="entry name" value="SBP_bac_5"/>
    <property type="match status" value="1"/>
</dbReference>
<dbReference type="RefSeq" id="WP_067559625.1">
    <property type="nucleotide sequence ID" value="NZ_LPXN01000155.1"/>
</dbReference>
<dbReference type="STRING" id="580166.AUP43_13710"/>
<feature type="chain" id="PRO_5007601897" evidence="4">
    <location>
        <begin position="29"/>
        <end position="531"/>
    </location>
</feature>
<dbReference type="Proteomes" id="UP000076400">
    <property type="component" value="Unassembled WGS sequence"/>
</dbReference>
<evidence type="ECO:0000313" key="6">
    <source>
        <dbReference type="EMBL" id="KZD01559.1"/>
    </source>
</evidence>
<comment type="subcellular location">
    <subcellularLocation>
        <location evidence="1">Periplasm</location>
    </subcellularLocation>
</comment>
<gene>
    <name evidence="6" type="ORF">AUP43_13710</name>
</gene>
<sequence>MQFKHILMGACAALALSAPLLASAPASAETVLRVVKHSSLRVLDPIMTTAYMSRNHGYMIYDTLLAMDEKQVVKPQMAESWKVSDDGLTYTFTLRDGLMWHDGTPVTAEDCIASIKRWGKNDGMGQKLMEFTKEMKALDAKSFTLVLKEPYGLVLESLGKPSSNVPFMVPKKLAETPASEPMPEQIGSGPFKWVKEDFQPGLKAVYAKNTDYKPRSEAPSWASGGKVVKVDKVEWVTMPDHMTAANALINGEIDYLENPPTDLLPIFEADSNLEMRIINKLGSQVMARPNHLHPPFNNPKVLQAMAYAINQKDVMVGMIGNDERYYKTCNSYFICDTTYGSEAGSEGMMKGDIETAKKLLKESGYDGTKVLIMHPTDVATLSSHPPIVAQAMRKAGFNVELQAMDWQSVVSRRAKKDPVDQGGWNMFITTWVGADLINPVANLGVNGKGANGGWFGWYESAKMEELRDKFARETDPAKQKALADEISKLGWSTIPNLPLGQFFAVSVFPKTLKGVLDGPAPYFWNIEKTKG</sequence>
<comment type="caution">
    <text evidence="6">The sequence shown here is derived from an EMBL/GenBank/DDBJ whole genome shotgun (WGS) entry which is preliminary data.</text>
</comment>
<dbReference type="GO" id="GO:0030288">
    <property type="term" value="C:outer membrane-bounded periplasmic space"/>
    <property type="evidence" value="ECO:0007669"/>
    <property type="project" value="UniProtKB-ARBA"/>
</dbReference>
<dbReference type="GO" id="GO:1904680">
    <property type="term" value="F:peptide transmembrane transporter activity"/>
    <property type="evidence" value="ECO:0007669"/>
    <property type="project" value="TreeGrafter"/>
</dbReference>
<dbReference type="GO" id="GO:0043190">
    <property type="term" value="C:ATP-binding cassette (ABC) transporter complex"/>
    <property type="evidence" value="ECO:0007669"/>
    <property type="project" value="InterPro"/>
</dbReference>
<organism evidence="6 7">
    <name type="scientific">Oceanibaculum pacificum</name>
    <dbReference type="NCBI Taxonomy" id="580166"/>
    <lineage>
        <taxon>Bacteria</taxon>
        <taxon>Pseudomonadati</taxon>
        <taxon>Pseudomonadota</taxon>
        <taxon>Alphaproteobacteria</taxon>
        <taxon>Rhodospirillales</taxon>
        <taxon>Oceanibaculaceae</taxon>
        <taxon>Oceanibaculum</taxon>
    </lineage>
</organism>
<evidence type="ECO:0000256" key="4">
    <source>
        <dbReference type="SAM" id="SignalP"/>
    </source>
</evidence>
<evidence type="ECO:0000256" key="1">
    <source>
        <dbReference type="ARBA" id="ARBA00004418"/>
    </source>
</evidence>
<comment type="similarity">
    <text evidence="2">Belongs to the bacterial solute-binding protein 5 family.</text>
</comment>
<dbReference type="Gene3D" id="3.90.76.10">
    <property type="entry name" value="Dipeptide-binding Protein, Domain 1"/>
    <property type="match status" value="1"/>
</dbReference>
<dbReference type="SUPFAM" id="SSF53850">
    <property type="entry name" value="Periplasmic binding protein-like II"/>
    <property type="match status" value="1"/>
</dbReference>
<proteinExistence type="inferred from homology"/>
<feature type="signal peptide" evidence="4">
    <location>
        <begin position="1"/>
        <end position="28"/>
    </location>
</feature>
<dbReference type="Gene3D" id="3.10.105.10">
    <property type="entry name" value="Dipeptide-binding Protein, Domain 3"/>
    <property type="match status" value="1"/>
</dbReference>
<dbReference type="PANTHER" id="PTHR30290">
    <property type="entry name" value="PERIPLASMIC BINDING COMPONENT OF ABC TRANSPORTER"/>
    <property type="match status" value="1"/>
</dbReference>
<dbReference type="GO" id="GO:0015833">
    <property type="term" value="P:peptide transport"/>
    <property type="evidence" value="ECO:0007669"/>
    <property type="project" value="TreeGrafter"/>
</dbReference>
<feature type="domain" description="Solute-binding protein family 5" evidence="5">
    <location>
        <begin position="73"/>
        <end position="443"/>
    </location>
</feature>
<dbReference type="PIRSF" id="PIRSF002741">
    <property type="entry name" value="MppA"/>
    <property type="match status" value="1"/>
</dbReference>
<keyword evidence="7" id="KW-1185">Reference proteome</keyword>
<dbReference type="Gene3D" id="3.40.190.10">
    <property type="entry name" value="Periplasmic binding protein-like II"/>
    <property type="match status" value="1"/>
</dbReference>
<accession>A0A154VJP3</accession>
<dbReference type="EMBL" id="LPXN01000155">
    <property type="protein sequence ID" value="KZD01559.1"/>
    <property type="molecule type" value="Genomic_DNA"/>
</dbReference>
<keyword evidence="3 4" id="KW-0732">Signal</keyword>
<protein>
    <submittedName>
        <fullName evidence="6">ABC transporter substrate-binding protein</fullName>
    </submittedName>
</protein>